<feature type="region of interest" description="Disordered" evidence="1">
    <location>
        <begin position="1"/>
        <end position="44"/>
    </location>
</feature>
<evidence type="ECO:0000313" key="3">
    <source>
        <dbReference type="Proteomes" id="UP000536179"/>
    </source>
</evidence>
<gene>
    <name evidence="2" type="ORF">FHS27_000339</name>
</gene>
<feature type="region of interest" description="Disordered" evidence="1">
    <location>
        <begin position="67"/>
        <end position="126"/>
    </location>
</feature>
<accession>A0A7W5DUG2</accession>
<dbReference type="AlphaFoldDB" id="A0A7W5DUG2"/>
<comment type="caution">
    <text evidence="2">The sequence shown here is derived from an EMBL/GenBank/DDBJ whole genome shotgun (WGS) entry which is preliminary data.</text>
</comment>
<organism evidence="2 3">
    <name type="scientific">Aporhodopirellula rubra</name>
    <dbReference type="NCBI Taxonomy" id="980271"/>
    <lineage>
        <taxon>Bacteria</taxon>
        <taxon>Pseudomonadati</taxon>
        <taxon>Planctomycetota</taxon>
        <taxon>Planctomycetia</taxon>
        <taxon>Pirellulales</taxon>
        <taxon>Pirellulaceae</taxon>
        <taxon>Aporhodopirellula</taxon>
    </lineage>
</organism>
<keyword evidence="3" id="KW-1185">Reference proteome</keyword>
<proteinExistence type="predicted"/>
<feature type="compositionally biased region" description="Polar residues" evidence="1">
    <location>
        <begin position="67"/>
        <end position="77"/>
    </location>
</feature>
<dbReference type="Proteomes" id="UP000536179">
    <property type="component" value="Unassembled WGS sequence"/>
</dbReference>
<protein>
    <submittedName>
        <fullName evidence="2">Uncharacterized protein</fullName>
    </submittedName>
</protein>
<sequence length="159" mass="18445">MQPPIATTIHPQKQSTHNSTTKHKRPKRDNQLTWPITQPHPLFKTTKYTNNTKVSTKPSFRLVRNFRGQNQASTNACHSDHEIHEQNESKNGDHLSSSSYLSWSKQATTNARNSNHEIHEQNESKNRDQLSCGSYLSWSKLSLNQRLSFQPRKTRTIRK</sequence>
<dbReference type="EMBL" id="JACHXU010000001">
    <property type="protein sequence ID" value="MBB3204575.1"/>
    <property type="molecule type" value="Genomic_DNA"/>
</dbReference>
<name>A0A7W5DUG2_9BACT</name>
<evidence type="ECO:0000313" key="2">
    <source>
        <dbReference type="EMBL" id="MBB3204575.1"/>
    </source>
</evidence>
<feature type="compositionally biased region" description="Basic and acidic residues" evidence="1">
    <location>
        <begin position="78"/>
        <end position="93"/>
    </location>
</feature>
<feature type="compositionally biased region" description="Polar residues" evidence="1">
    <location>
        <begin position="9"/>
        <end position="19"/>
    </location>
</feature>
<feature type="compositionally biased region" description="Low complexity" evidence="1">
    <location>
        <begin position="95"/>
        <end position="104"/>
    </location>
</feature>
<feature type="compositionally biased region" description="Basic and acidic residues" evidence="1">
    <location>
        <begin position="114"/>
        <end position="126"/>
    </location>
</feature>
<reference evidence="2 3" key="1">
    <citation type="submission" date="2020-08" db="EMBL/GenBank/DDBJ databases">
        <title>Genomic Encyclopedia of Type Strains, Phase III (KMG-III): the genomes of soil and plant-associated and newly described type strains.</title>
        <authorList>
            <person name="Whitman W."/>
        </authorList>
    </citation>
    <scope>NUCLEOTIDE SEQUENCE [LARGE SCALE GENOMIC DNA]</scope>
    <source>
        <strain evidence="2 3">CECT 8075</strain>
    </source>
</reference>
<evidence type="ECO:0000256" key="1">
    <source>
        <dbReference type="SAM" id="MobiDB-lite"/>
    </source>
</evidence>